<comment type="caution">
    <text evidence="3">The sequence shown here is derived from an EMBL/GenBank/DDBJ whole genome shotgun (WGS) entry which is preliminary data.</text>
</comment>
<evidence type="ECO:0000256" key="1">
    <source>
        <dbReference type="SAM" id="MobiDB-lite"/>
    </source>
</evidence>
<accession>A0A8S3Z955</accession>
<feature type="compositionally biased region" description="Basic and acidic residues" evidence="1">
    <location>
        <begin position="784"/>
        <end position="796"/>
    </location>
</feature>
<name>A0A8S3Z955_9EUPU</name>
<evidence type="ECO:0000259" key="2">
    <source>
        <dbReference type="Pfam" id="PF06743"/>
    </source>
</evidence>
<evidence type="ECO:0000313" key="4">
    <source>
        <dbReference type="Proteomes" id="UP000678393"/>
    </source>
</evidence>
<feature type="domain" description="FAST kinase leucine-rich" evidence="2">
    <location>
        <begin position="472"/>
        <end position="538"/>
    </location>
</feature>
<dbReference type="Pfam" id="PF06743">
    <property type="entry name" value="FAST_1"/>
    <property type="match status" value="1"/>
</dbReference>
<dbReference type="GO" id="GO:0044528">
    <property type="term" value="P:regulation of mitochondrial mRNA stability"/>
    <property type="evidence" value="ECO:0007669"/>
    <property type="project" value="InterPro"/>
</dbReference>
<gene>
    <name evidence="3" type="ORF">CUNI_LOCUS11652</name>
</gene>
<reference evidence="3" key="1">
    <citation type="submission" date="2021-04" db="EMBL/GenBank/DDBJ databases">
        <authorList>
            <consortium name="Molecular Ecology Group"/>
        </authorList>
    </citation>
    <scope>NUCLEOTIDE SEQUENCE</scope>
</reference>
<evidence type="ECO:0000313" key="3">
    <source>
        <dbReference type="EMBL" id="CAG5126094.1"/>
    </source>
</evidence>
<dbReference type="InterPro" id="IPR010622">
    <property type="entry name" value="FAST_Leu-rich"/>
</dbReference>
<sequence length="796" mass="90249">MASVNRMLLQKTFTCSVLKTSFIKAFLSPKVWSFDTSSLLRKLPHLNSQIHLYSSGPESTANILSQSMLIFQDGVDIEELPVLVKRATSESFPFTSHSYTGQQFQEETEFDTTFRQDLCNCYSVNDVFRLLEVPSDKVRGISASLALQKLHVLKYLNTDWHQIHSFIRSAVMRELYDTVQQDVKLLSNSTLISLVECYVATDGFSLMCIDGINLEIQSRLGDGILSVEELLNLSQVLSKHSGINHKPSVSGVKISPVSIVSENSSRLLSNDGDEQQVKVDSFDKYCSKAGPQVRTEIHSRCSQLRDHVWVHLTSRYQDIDENTFAHILQALTCDRKNLVSLLEKSLAKYWISLSPEDVKTSLDNLVRLRANSTVIMTYFGRWAYVNIHQMSLPLLLSFLNAYIHFGFLNENLVKVMERCLSLKGQLIHTDVLALCVEYCRSCQYLSPLVMDAAASHFTQYAYSYEPLQLFVVLRAFGQLNYLPAQTSAFLKKVESCLWDRFDQMQETQLLEILGSFTFLDILPKNFHMRVSDHVFLDRIRRLNNANKSAAFMWLGILKNAFALNTSQDLEKNHKWLLARNVKYSPLYHDDQKTSLLAVRFTISQLLGHHHHHVLPVYGCCAVYLSSDGLPLKITSVDNSCVIEGQVAKKLAILLRTSDHFTVNTQQLLGVHAQKQKHLHKLGFSIVEVRAGHFMYTWRHSFSAGASLIKACLMPHINFSKLKHETYLADKHFHGSLTKEDAFWSWRSNNGDDLIADDDALFSGSSTSRKDGGVSVCDSGLLNEKSVEDDKTTEEPD</sequence>
<dbReference type="EMBL" id="CAJHNH020002245">
    <property type="protein sequence ID" value="CAG5126094.1"/>
    <property type="molecule type" value="Genomic_DNA"/>
</dbReference>
<keyword evidence="4" id="KW-1185">Reference proteome</keyword>
<organism evidence="3 4">
    <name type="scientific">Candidula unifasciata</name>
    <dbReference type="NCBI Taxonomy" id="100452"/>
    <lineage>
        <taxon>Eukaryota</taxon>
        <taxon>Metazoa</taxon>
        <taxon>Spiralia</taxon>
        <taxon>Lophotrochozoa</taxon>
        <taxon>Mollusca</taxon>
        <taxon>Gastropoda</taxon>
        <taxon>Heterobranchia</taxon>
        <taxon>Euthyneura</taxon>
        <taxon>Panpulmonata</taxon>
        <taxon>Eupulmonata</taxon>
        <taxon>Stylommatophora</taxon>
        <taxon>Helicina</taxon>
        <taxon>Helicoidea</taxon>
        <taxon>Geomitridae</taxon>
        <taxon>Candidula</taxon>
    </lineage>
</organism>
<dbReference type="OrthoDB" id="385235at2759"/>
<dbReference type="Proteomes" id="UP000678393">
    <property type="component" value="Unassembled WGS sequence"/>
</dbReference>
<protein>
    <recommendedName>
        <fullName evidence="2">FAST kinase leucine-rich domain-containing protein</fullName>
    </recommendedName>
</protein>
<dbReference type="AlphaFoldDB" id="A0A8S3Z955"/>
<feature type="region of interest" description="Disordered" evidence="1">
    <location>
        <begin position="763"/>
        <end position="796"/>
    </location>
</feature>
<proteinExistence type="predicted"/>